<dbReference type="EMBL" id="BSNG01000001">
    <property type="protein sequence ID" value="GLQ11458.1"/>
    <property type="molecule type" value="Genomic_DNA"/>
</dbReference>
<reference evidence="1" key="1">
    <citation type="journal article" date="2014" name="Int. J. Syst. Evol. Microbiol.">
        <title>Complete genome of a new Firmicutes species belonging to the dominant human colonic microbiota ('Ruminococcus bicirculans') reveals two chromosomes and a selective capacity to utilize plant glucans.</title>
        <authorList>
            <consortium name="NISC Comparative Sequencing Program"/>
            <person name="Wegmann U."/>
            <person name="Louis P."/>
            <person name="Goesmann A."/>
            <person name="Henrissat B."/>
            <person name="Duncan S.H."/>
            <person name="Flint H.J."/>
        </authorList>
    </citation>
    <scope>NUCLEOTIDE SEQUENCE</scope>
    <source>
        <strain evidence="1">NBRC 103855</strain>
    </source>
</reference>
<comment type="caution">
    <text evidence="1">The sequence shown here is derived from an EMBL/GenBank/DDBJ whole genome shotgun (WGS) entry which is preliminary data.</text>
</comment>
<reference evidence="1" key="2">
    <citation type="submission" date="2023-01" db="EMBL/GenBank/DDBJ databases">
        <title>Draft genome sequence of Devosia yakushimensis strain NBRC 103855.</title>
        <authorList>
            <person name="Sun Q."/>
            <person name="Mori K."/>
        </authorList>
    </citation>
    <scope>NUCLEOTIDE SEQUENCE</scope>
    <source>
        <strain evidence="1">NBRC 103855</strain>
    </source>
</reference>
<evidence type="ECO:0000313" key="2">
    <source>
        <dbReference type="Proteomes" id="UP001161406"/>
    </source>
</evidence>
<proteinExistence type="predicted"/>
<organism evidence="1 2">
    <name type="scientific">Devosia yakushimensis</name>
    <dbReference type="NCBI Taxonomy" id="470028"/>
    <lineage>
        <taxon>Bacteria</taxon>
        <taxon>Pseudomonadati</taxon>
        <taxon>Pseudomonadota</taxon>
        <taxon>Alphaproteobacteria</taxon>
        <taxon>Hyphomicrobiales</taxon>
        <taxon>Devosiaceae</taxon>
        <taxon>Devosia</taxon>
    </lineage>
</organism>
<gene>
    <name evidence="1" type="ORF">GCM10007913_33900</name>
</gene>
<name>A0ABQ5UIL3_9HYPH</name>
<evidence type="ECO:0000313" key="1">
    <source>
        <dbReference type="EMBL" id="GLQ11458.1"/>
    </source>
</evidence>
<dbReference type="RefSeq" id="WP_284392748.1">
    <property type="nucleotide sequence ID" value="NZ_BSNG01000001.1"/>
</dbReference>
<sequence>MPLRDAGVKIRWDDGIRELRDLEEAQASSEDGIYLNHAYADYRGVPMDEAVECVEEEAQLLADLAKADWDTDEAEEIVEENMGAMGPTSYLDPGVAGLVMAISALGGTPISSCNGGIVGISEHRSDVPNILFTAPPETMDKIIPLAKASEVGLIFNEGYAEAFVDRLPNFHRLARRLLDLPPFGIAPSDGD</sequence>
<dbReference type="Proteomes" id="UP001161406">
    <property type="component" value="Unassembled WGS sequence"/>
</dbReference>
<accession>A0ABQ5UIL3</accession>
<protein>
    <submittedName>
        <fullName evidence="1">Uncharacterized protein</fullName>
    </submittedName>
</protein>
<keyword evidence="2" id="KW-1185">Reference proteome</keyword>